<organism evidence="3">
    <name type="scientific">Medioppia subpectinata</name>
    <dbReference type="NCBI Taxonomy" id="1979941"/>
    <lineage>
        <taxon>Eukaryota</taxon>
        <taxon>Metazoa</taxon>
        <taxon>Ecdysozoa</taxon>
        <taxon>Arthropoda</taxon>
        <taxon>Chelicerata</taxon>
        <taxon>Arachnida</taxon>
        <taxon>Acari</taxon>
        <taxon>Acariformes</taxon>
        <taxon>Sarcoptiformes</taxon>
        <taxon>Oribatida</taxon>
        <taxon>Brachypylina</taxon>
        <taxon>Oppioidea</taxon>
        <taxon>Oppiidae</taxon>
        <taxon>Medioppia</taxon>
    </lineage>
</organism>
<dbReference type="AlphaFoldDB" id="A0A7R9Q148"/>
<dbReference type="SUPFAM" id="SSF46774">
    <property type="entry name" value="ARID-like"/>
    <property type="match status" value="1"/>
</dbReference>
<feature type="compositionally biased region" description="Basic residues" evidence="2">
    <location>
        <begin position="85"/>
        <end position="94"/>
    </location>
</feature>
<dbReference type="GO" id="GO:0000976">
    <property type="term" value="F:transcription cis-regulatory region binding"/>
    <property type="evidence" value="ECO:0007669"/>
    <property type="project" value="TreeGrafter"/>
</dbReference>
<dbReference type="PANTHER" id="PTHR13964:SF44">
    <property type="entry name" value="ARID DOMAIN-CONTAINING PROTEIN"/>
    <property type="match status" value="1"/>
</dbReference>
<sequence>MSNSPSTCSSVVVLSYPRYCRYRALLRRIEGKESDWMCREAVQMAIKSLGIPTTTNKLNIVFCRDTFEHEALLQNDLNCDHLAPKLKGRPRKKTTAIIRTNNGNTGSAAATAGTGSPANGTGNSTKDNAVTNGCPRSSSPESNTSEESKTSQIRTTRRSALNKSNSTDKTSNEQIFLKQLNKFMRERKTPIQRVPHLGFKQ</sequence>
<accession>A0A7R9Q148</accession>
<keyword evidence="1" id="KW-0539">Nucleus</keyword>
<evidence type="ECO:0000313" key="4">
    <source>
        <dbReference type="Proteomes" id="UP000759131"/>
    </source>
</evidence>
<name>A0A7R9Q148_9ACAR</name>
<dbReference type="EMBL" id="OC860259">
    <property type="protein sequence ID" value="CAD7628417.1"/>
    <property type="molecule type" value="Genomic_DNA"/>
</dbReference>
<evidence type="ECO:0000256" key="2">
    <source>
        <dbReference type="SAM" id="MobiDB-lite"/>
    </source>
</evidence>
<keyword evidence="4" id="KW-1185">Reference proteome</keyword>
<dbReference type="InterPro" id="IPR036431">
    <property type="entry name" value="ARID_dom_sf"/>
</dbReference>
<dbReference type="InterPro" id="IPR051232">
    <property type="entry name" value="ARID/SWI1_ChromRemod"/>
</dbReference>
<feature type="non-terminal residue" evidence="3">
    <location>
        <position position="201"/>
    </location>
</feature>
<feature type="compositionally biased region" description="Polar residues" evidence="2">
    <location>
        <begin position="152"/>
        <end position="173"/>
    </location>
</feature>
<dbReference type="EMBL" id="CAJPIZ010005684">
    <property type="protein sequence ID" value="CAG2108847.1"/>
    <property type="molecule type" value="Genomic_DNA"/>
</dbReference>
<dbReference type="PANTHER" id="PTHR13964">
    <property type="entry name" value="RBP-RELATED"/>
    <property type="match status" value="1"/>
</dbReference>
<evidence type="ECO:0000313" key="3">
    <source>
        <dbReference type="EMBL" id="CAD7628417.1"/>
    </source>
</evidence>
<feature type="compositionally biased region" description="Low complexity" evidence="2">
    <location>
        <begin position="100"/>
        <end position="125"/>
    </location>
</feature>
<feature type="compositionally biased region" description="Polar residues" evidence="2">
    <location>
        <begin position="126"/>
        <end position="136"/>
    </location>
</feature>
<evidence type="ECO:0000256" key="1">
    <source>
        <dbReference type="ARBA" id="ARBA00023242"/>
    </source>
</evidence>
<dbReference type="GO" id="GO:0005634">
    <property type="term" value="C:nucleus"/>
    <property type="evidence" value="ECO:0007669"/>
    <property type="project" value="TreeGrafter"/>
</dbReference>
<gene>
    <name evidence="3" type="ORF">OSB1V03_LOCUS8839</name>
</gene>
<dbReference type="GO" id="GO:0006357">
    <property type="term" value="P:regulation of transcription by RNA polymerase II"/>
    <property type="evidence" value="ECO:0007669"/>
    <property type="project" value="TreeGrafter"/>
</dbReference>
<dbReference type="Proteomes" id="UP000759131">
    <property type="component" value="Unassembled WGS sequence"/>
</dbReference>
<feature type="region of interest" description="Disordered" evidence="2">
    <location>
        <begin position="85"/>
        <end position="173"/>
    </location>
</feature>
<protein>
    <submittedName>
        <fullName evidence="3">Uncharacterized protein</fullName>
    </submittedName>
</protein>
<reference evidence="3" key="1">
    <citation type="submission" date="2020-11" db="EMBL/GenBank/DDBJ databases">
        <authorList>
            <person name="Tran Van P."/>
        </authorList>
    </citation>
    <scope>NUCLEOTIDE SEQUENCE</scope>
</reference>
<dbReference type="OrthoDB" id="1938591at2759"/>
<dbReference type="Gene3D" id="1.10.150.60">
    <property type="entry name" value="ARID DNA-binding domain"/>
    <property type="match status" value="1"/>
</dbReference>
<proteinExistence type="predicted"/>